<sequence length="682" mass="76397">MVSIAETFRGAFGGRRKRATAGETPAQPAPAVETTSRPKSLLDEVEATVEETSRALAGRQKDDGHIVYELEADATIPAEYIFLNHFLGEPEPELEAELGEYLRSIQSDRHGGWPLFHDGDFNISASVKAYYALKIVGDDPDAPHMKRAREAILAHGGAETSNVFTRYALALFGEVPWRAVPVMPAELMLMPRWFPVNMWRFSYWSRTVIAPLLILAALKPRAKNPTGAHCQEIFRTPPEKIRKWLTNPTGSRWGSFFLALDKVLQPTEKHVFPRLPTRAKSIQAALDFIKPRLNGEDGLGAIFPAMANSVMAFTALGYPKDDPDLVTARQSIRNLLVAAREERDGEPRYCQPCVSPVWDTALAAHALSESGEDSTPSVKAACDWLVDRQITDVKGDWAINAPDLEPGGWAFQYNNDHYPDVDDTAVVGMLLHRTDPEGYKDRIERAARWIEGMQSSNGGWGAFDIDNNADFLNSIPFADHGALLDPPTSDVAARCLSFLAQIGYSRTHPTVARGVHFLKTEQEEDGSWFGRWGTNYIYGTWSVLCALNAVGEDMSAPYVRKAVDWLHSRQREDGGWGEDGATYWQERRDETKASTPSQTAWAVLALMAAGEVDSEPVERGIRYLLSQPRKNEKWEEPWFTAVGFPRVFYLRYHGYSAFFPVWALSRYRNLKRGNSREVAWGM</sequence>
<evidence type="ECO:0000259" key="6">
    <source>
        <dbReference type="Pfam" id="PF13243"/>
    </source>
</evidence>
<dbReference type="InterPro" id="IPR032697">
    <property type="entry name" value="SQ_cyclase_N"/>
</dbReference>
<feature type="domain" description="Squalene cyclase N-terminal" evidence="7">
    <location>
        <begin position="50"/>
        <end position="339"/>
    </location>
</feature>
<dbReference type="GO" id="GO:0051007">
    <property type="term" value="F:squalene-hopene cyclase activity"/>
    <property type="evidence" value="ECO:0007669"/>
    <property type="project" value="UniProtKB-EC"/>
</dbReference>
<dbReference type="RefSeq" id="WP_213161786.1">
    <property type="nucleotide sequence ID" value="NZ_CP058214.1"/>
</dbReference>
<evidence type="ECO:0000256" key="5">
    <source>
        <dbReference type="SAM" id="MobiDB-lite"/>
    </source>
</evidence>
<dbReference type="AlphaFoldDB" id="A0A7S8HD86"/>
<dbReference type="NCBIfam" id="TIGR01787">
    <property type="entry name" value="squalene_cyclas"/>
    <property type="match status" value="1"/>
</dbReference>
<dbReference type="SUPFAM" id="SSF48239">
    <property type="entry name" value="Terpenoid cyclases/Protein prenyltransferases"/>
    <property type="match status" value="2"/>
</dbReference>
<comment type="similarity">
    <text evidence="2">Belongs to the terpene cyclase/mutase family.</text>
</comment>
<protein>
    <submittedName>
        <fullName evidence="8">Squalene--hopene cyclase</fullName>
        <ecNumber evidence="8">5.4.99.17</ecNumber>
    </submittedName>
</protein>
<proteinExistence type="inferred from homology"/>
<evidence type="ECO:0000259" key="7">
    <source>
        <dbReference type="Pfam" id="PF13249"/>
    </source>
</evidence>
<evidence type="ECO:0000256" key="4">
    <source>
        <dbReference type="ARBA" id="ARBA00023235"/>
    </source>
</evidence>
<organism evidence="8 9">
    <name type="scientific">Kaustia mangrovi</name>
    <dbReference type="NCBI Taxonomy" id="2593653"/>
    <lineage>
        <taxon>Bacteria</taxon>
        <taxon>Pseudomonadati</taxon>
        <taxon>Pseudomonadota</taxon>
        <taxon>Alphaproteobacteria</taxon>
        <taxon>Hyphomicrobiales</taxon>
        <taxon>Parvibaculaceae</taxon>
        <taxon>Kaustia</taxon>
    </lineage>
</organism>
<gene>
    <name evidence="8" type="primary">shc</name>
    <name evidence="8" type="ORF">HW532_17945</name>
</gene>
<dbReference type="NCBIfam" id="TIGR01507">
    <property type="entry name" value="hopene_cyclase"/>
    <property type="match status" value="1"/>
</dbReference>
<dbReference type="InterPro" id="IPR008930">
    <property type="entry name" value="Terpenoid_cyclase/PrenylTrfase"/>
</dbReference>
<dbReference type="Proteomes" id="UP000593594">
    <property type="component" value="Chromosome"/>
</dbReference>
<dbReference type="InterPro" id="IPR032696">
    <property type="entry name" value="SQ_cyclase_C"/>
</dbReference>
<dbReference type="Gene3D" id="1.50.10.20">
    <property type="match status" value="2"/>
</dbReference>
<dbReference type="EC" id="5.4.99.17" evidence="8"/>
<keyword evidence="9" id="KW-1185">Reference proteome</keyword>
<dbReference type="Pfam" id="PF13243">
    <property type="entry name" value="SQHop_cyclase_C"/>
    <property type="match status" value="1"/>
</dbReference>
<dbReference type="Pfam" id="PF13249">
    <property type="entry name" value="SQHop_cyclase_N"/>
    <property type="match status" value="1"/>
</dbReference>
<feature type="domain" description="Squalene cyclase C-terminal" evidence="6">
    <location>
        <begin position="354"/>
        <end position="669"/>
    </location>
</feature>
<dbReference type="GO" id="GO:0005811">
    <property type="term" value="C:lipid droplet"/>
    <property type="evidence" value="ECO:0007669"/>
    <property type="project" value="InterPro"/>
</dbReference>
<dbReference type="SFLD" id="SFLDG01016">
    <property type="entry name" value="Prenyltransferase_Like_2"/>
    <property type="match status" value="1"/>
</dbReference>
<evidence type="ECO:0000256" key="1">
    <source>
        <dbReference type="ARBA" id="ARBA00004999"/>
    </source>
</evidence>
<accession>A0A7S8HD86</accession>
<keyword evidence="4 8" id="KW-0413">Isomerase</keyword>
<dbReference type="InterPro" id="IPR006400">
    <property type="entry name" value="Hopene-cyclase"/>
</dbReference>
<keyword evidence="3" id="KW-0677">Repeat</keyword>
<dbReference type="GO" id="GO:0016104">
    <property type="term" value="P:triterpenoid biosynthetic process"/>
    <property type="evidence" value="ECO:0007669"/>
    <property type="project" value="InterPro"/>
</dbReference>
<dbReference type="UniPathway" id="UPA00337"/>
<evidence type="ECO:0000256" key="3">
    <source>
        <dbReference type="ARBA" id="ARBA00022737"/>
    </source>
</evidence>
<feature type="region of interest" description="Disordered" evidence="5">
    <location>
        <begin position="13"/>
        <end position="41"/>
    </location>
</feature>
<dbReference type="PANTHER" id="PTHR11764:SF20">
    <property type="entry name" value="LANOSTEROL SYNTHASE"/>
    <property type="match status" value="1"/>
</dbReference>
<comment type="pathway">
    <text evidence="1">Secondary metabolite biosynthesis; hopanoid biosynthesis.</text>
</comment>
<dbReference type="InterPro" id="IPR018333">
    <property type="entry name" value="Squalene_cyclase"/>
</dbReference>
<name>A0A7S8HD86_9HYPH</name>
<evidence type="ECO:0000313" key="8">
    <source>
        <dbReference type="EMBL" id="QPC44416.1"/>
    </source>
</evidence>
<evidence type="ECO:0000256" key="2">
    <source>
        <dbReference type="ARBA" id="ARBA00009755"/>
    </source>
</evidence>
<evidence type="ECO:0000313" key="9">
    <source>
        <dbReference type="Proteomes" id="UP000593594"/>
    </source>
</evidence>
<dbReference type="KEGG" id="kmn:HW532_17945"/>
<reference evidence="8 9" key="1">
    <citation type="submission" date="2020-06" db="EMBL/GenBank/DDBJ databases">
        <title>Genome sequence of 2 isolates from Red Sea Mangroves.</title>
        <authorList>
            <person name="Sefrji F."/>
            <person name="Michoud G."/>
            <person name="Merlino G."/>
            <person name="Daffonchio D."/>
        </authorList>
    </citation>
    <scope>NUCLEOTIDE SEQUENCE [LARGE SCALE GENOMIC DNA]</scope>
    <source>
        <strain evidence="8 9">R1DC25</strain>
    </source>
</reference>
<dbReference type="PANTHER" id="PTHR11764">
    <property type="entry name" value="TERPENE CYCLASE/MUTASE FAMILY MEMBER"/>
    <property type="match status" value="1"/>
</dbReference>
<dbReference type="EMBL" id="CP058214">
    <property type="protein sequence ID" value="QPC44416.1"/>
    <property type="molecule type" value="Genomic_DNA"/>
</dbReference>
<dbReference type="CDD" id="cd02892">
    <property type="entry name" value="SQCY_1"/>
    <property type="match status" value="1"/>
</dbReference>